<comment type="caution">
    <text evidence="2">The sequence shown here is derived from an EMBL/GenBank/DDBJ whole genome shotgun (WGS) entry which is preliminary data.</text>
</comment>
<reference evidence="2 3" key="1">
    <citation type="journal article" date="2023" name="Plants (Basel)">
        <title>Bridging the Gap: Combining Genomics and Transcriptomics Approaches to Understand Stylosanthes scabra, an Orphan Legume from the Brazilian Caatinga.</title>
        <authorList>
            <person name="Ferreira-Neto J.R.C."/>
            <person name="da Silva M.D."/>
            <person name="Binneck E."/>
            <person name="de Melo N.F."/>
            <person name="da Silva R.H."/>
            <person name="de Melo A.L.T.M."/>
            <person name="Pandolfi V."/>
            <person name="Bustamante F.O."/>
            <person name="Brasileiro-Vidal A.C."/>
            <person name="Benko-Iseppon A.M."/>
        </authorList>
    </citation>
    <scope>NUCLEOTIDE SEQUENCE [LARGE SCALE GENOMIC DNA]</scope>
    <source>
        <tissue evidence="2">Leaves</tissue>
    </source>
</reference>
<feature type="compositionally biased region" description="Acidic residues" evidence="1">
    <location>
        <begin position="73"/>
        <end position="83"/>
    </location>
</feature>
<accession>A0ABU6RZQ7</accession>
<gene>
    <name evidence="2" type="ORF">PIB30_107769</name>
</gene>
<feature type="region of interest" description="Disordered" evidence="1">
    <location>
        <begin position="47"/>
        <end position="93"/>
    </location>
</feature>
<keyword evidence="3" id="KW-1185">Reference proteome</keyword>
<feature type="compositionally biased region" description="Basic and acidic residues" evidence="1">
    <location>
        <begin position="107"/>
        <end position="117"/>
    </location>
</feature>
<dbReference type="Proteomes" id="UP001341840">
    <property type="component" value="Unassembled WGS sequence"/>
</dbReference>
<evidence type="ECO:0000313" key="3">
    <source>
        <dbReference type="Proteomes" id="UP001341840"/>
    </source>
</evidence>
<organism evidence="2 3">
    <name type="scientific">Stylosanthes scabra</name>
    <dbReference type="NCBI Taxonomy" id="79078"/>
    <lineage>
        <taxon>Eukaryota</taxon>
        <taxon>Viridiplantae</taxon>
        <taxon>Streptophyta</taxon>
        <taxon>Embryophyta</taxon>
        <taxon>Tracheophyta</taxon>
        <taxon>Spermatophyta</taxon>
        <taxon>Magnoliopsida</taxon>
        <taxon>eudicotyledons</taxon>
        <taxon>Gunneridae</taxon>
        <taxon>Pentapetalae</taxon>
        <taxon>rosids</taxon>
        <taxon>fabids</taxon>
        <taxon>Fabales</taxon>
        <taxon>Fabaceae</taxon>
        <taxon>Papilionoideae</taxon>
        <taxon>50 kb inversion clade</taxon>
        <taxon>dalbergioids sensu lato</taxon>
        <taxon>Dalbergieae</taxon>
        <taxon>Pterocarpus clade</taxon>
        <taxon>Stylosanthes</taxon>
    </lineage>
</organism>
<feature type="region of interest" description="Disordered" evidence="1">
    <location>
        <begin position="107"/>
        <end position="129"/>
    </location>
</feature>
<dbReference type="EMBL" id="JASCZI010034936">
    <property type="protein sequence ID" value="MED6129418.1"/>
    <property type="molecule type" value="Genomic_DNA"/>
</dbReference>
<feature type="compositionally biased region" description="Basic and acidic residues" evidence="1">
    <location>
        <begin position="63"/>
        <end position="72"/>
    </location>
</feature>
<proteinExistence type="predicted"/>
<name>A0ABU6RZQ7_9FABA</name>
<evidence type="ECO:0000313" key="2">
    <source>
        <dbReference type="EMBL" id="MED6129418.1"/>
    </source>
</evidence>
<protein>
    <submittedName>
        <fullName evidence="2">Uncharacterized protein</fullName>
    </submittedName>
</protein>
<evidence type="ECO:0000256" key="1">
    <source>
        <dbReference type="SAM" id="MobiDB-lite"/>
    </source>
</evidence>
<sequence length="142" mass="15784">MLEIRSVAVGDRDLIQSGSDSPSIALSAPPGFENIRIVKNDCRNKQKKEAWKDQSGQTAEEWSDCKASRLEDELSESDEDVSETWEASAETGMVAENETVALEFLKKNAEERGHQKSEPSQYRIRGRKKSLNGEVGVLNSVN</sequence>